<dbReference type="EMBL" id="JBEPMJ010000001">
    <property type="protein sequence ID" value="MET3749023.1"/>
    <property type="molecule type" value="Genomic_DNA"/>
</dbReference>
<protein>
    <submittedName>
        <fullName evidence="11">L-arabinose transport system ATP-binding protein</fullName>
    </submittedName>
</protein>
<dbReference type="CDD" id="cd03215">
    <property type="entry name" value="ABC_Carb_Monos_II"/>
    <property type="match status" value="1"/>
</dbReference>
<dbReference type="PROSITE" id="PS50893">
    <property type="entry name" value="ABC_TRANSPORTER_2"/>
    <property type="match status" value="1"/>
</dbReference>
<dbReference type="InterPro" id="IPR003439">
    <property type="entry name" value="ABC_transporter-like_ATP-bd"/>
</dbReference>
<proteinExistence type="predicted"/>
<dbReference type="PANTHER" id="PTHR43790">
    <property type="entry name" value="CARBOHYDRATE TRANSPORT ATP-BINDING PROTEIN MG119-RELATED"/>
    <property type="match status" value="1"/>
</dbReference>
<dbReference type="Pfam" id="PF00005">
    <property type="entry name" value="ABC_tran"/>
    <property type="match status" value="2"/>
</dbReference>
<dbReference type="Gene3D" id="3.40.50.300">
    <property type="entry name" value="P-loop containing nucleotide triphosphate hydrolases"/>
    <property type="match status" value="2"/>
</dbReference>
<comment type="caution">
    <text evidence="11">The sequence shown here is derived from an EMBL/GenBank/DDBJ whole genome shotgun (WGS) entry which is preliminary data.</text>
</comment>
<dbReference type="PANTHER" id="PTHR43790:SF6">
    <property type="entry name" value="ARABINOSE IMPORT ATP-BINDING PROTEIN ARAG"/>
    <property type="match status" value="1"/>
</dbReference>
<keyword evidence="7 11" id="KW-0067">ATP-binding</keyword>
<dbReference type="GO" id="GO:0005524">
    <property type="term" value="F:ATP binding"/>
    <property type="evidence" value="ECO:0007669"/>
    <property type="project" value="UniProtKB-KW"/>
</dbReference>
<keyword evidence="5" id="KW-0677">Repeat</keyword>
<dbReference type="InterPro" id="IPR003593">
    <property type="entry name" value="AAA+_ATPase"/>
</dbReference>
<keyword evidence="2" id="KW-1003">Cell membrane</keyword>
<gene>
    <name evidence="11" type="ORF">ABID24_000239</name>
</gene>
<feature type="domain" description="ABC transporter" evidence="10">
    <location>
        <begin position="5"/>
        <end position="498"/>
    </location>
</feature>
<evidence type="ECO:0000256" key="7">
    <source>
        <dbReference type="ARBA" id="ARBA00022840"/>
    </source>
</evidence>
<keyword evidence="9" id="KW-0472">Membrane</keyword>
<accession>A0ABV2M0T4</accession>
<keyword evidence="8" id="KW-1278">Translocase</keyword>
<dbReference type="SMART" id="SM00382">
    <property type="entry name" value="AAA"/>
    <property type="match status" value="2"/>
</dbReference>
<sequence>MNSVLEFKGISKYFPGVKALDNICFKAYGGEVLAFLGENGAGKSTLLKVLNGDYQPTKGEYLLDGVQKHFHSPHEAIQEGISVIYQERQILLELSVAENIYLGRMPSNRFGVIDTGKANKMAAEIIRDFGLPIQPTTKVKDLSIAYQQMVEIMKAYSRENLKVICFDEPTASLSDAEIDCLFEVIQKLKEQGKIIIYVSHRMKEIQQIADKVAIFKDGHYIDTVVTKEVPEQQLIKMMVGRDLGDIFNNLDREKEIGDVLLDVRNVSSDYVKEVSFTLHKGEVLGFSGLVGAGRTEVMRAIIGADKRKTGEIFLEGKKIENRSPKEAMDNGIVLVPEDRKMQGILSNLSVSGNINIALMDQNANRLGIINPVKENEAADKGICDFKVKTPSPDKKIVELSGGNQQKCIVARGIATNPKVLILDEPTKGIDVGAKSEFYNMICQFAKQGLGVILISSELPEVIGLSDRIIVMKSLRISGEVMREEATEDRLLQLGMMGEDTHEQPEE</sequence>
<dbReference type="Proteomes" id="UP001549106">
    <property type="component" value="Unassembled WGS sequence"/>
</dbReference>
<evidence type="ECO:0000256" key="3">
    <source>
        <dbReference type="ARBA" id="ARBA00022519"/>
    </source>
</evidence>
<dbReference type="SUPFAM" id="SSF52540">
    <property type="entry name" value="P-loop containing nucleoside triphosphate hydrolases"/>
    <property type="match status" value="2"/>
</dbReference>
<reference evidence="11 12" key="1">
    <citation type="submission" date="2024-06" db="EMBL/GenBank/DDBJ databases">
        <title>Genomic Encyclopedia of Type Strains, Phase IV (KMG-IV): sequencing the most valuable type-strain genomes for metagenomic binning, comparative biology and taxonomic classification.</title>
        <authorList>
            <person name="Goeker M."/>
        </authorList>
    </citation>
    <scope>NUCLEOTIDE SEQUENCE [LARGE SCALE GENOMIC DNA]</scope>
    <source>
        <strain evidence="11 12">DSM 29492</strain>
    </source>
</reference>
<evidence type="ECO:0000256" key="8">
    <source>
        <dbReference type="ARBA" id="ARBA00022967"/>
    </source>
</evidence>
<name>A0ABV2M0T4_9FIRM</name>
<evidence type="ECO:0000256" key="9">
    <source>
        <dbReference type="ARBA" id="ARBA00023136"/>
    </source>
</evidence>
<dbReference type="CDD" id="cd03216">
    <property type="entry name" value="ABC_Carb_Monos_I"/>
    <property type="match status" value="1"/>
</dbReference>
<dbReference type="InterPro" id="IPR050107">
    <property type="entry name" value="ABC_carbohydrate_import_ATPase"/>
</dbReference>
<evidence type="ECO:0000256" key="6">
    <source>
        <dbReference type="ARBA" id="ARBA00022741"/>
    </source>
</evidence>
<evidence type="ECO:0000256" key="2">
    <source>
        <dbReference type="ARBA" id="ARBA00022475"/>
    </source>
</evidence>
<keyword evidence="12" id="KW-1185">Reference proteome</keyword>
<keyword evidence="4" id="KW-0762">Sugar transport</keyword>
<organism evidence="11 12">
    <name type="scientific">Blautia caecimuris</name>
    <dbReference type="NCBI Taxonomy" id="1796615"/>
    <lineage>
        <taxon>Bacteria</taxon>
        <taxon>Bacillati</taxon>
        <taxon>Bacillota</taxon>
        <taxon>Clostridia</taxon>
        <taxon>Lachnospirales</taxon>
        <taxon>Lachnospiraceae</taxon>
        <taxon>Blautia</taxon>
    </lineage>
</organism>
<keyword evidence="3" id="KW-0997">Cell inner membrane</keyword>
<dbReference type="RefSeq" id="WP_257463751.1">
    <property type="nucleotide sequence ID" value="NZ_JANJZT010000001.1"/>
</dbReference>
<keyword evidence="6" id="KW-0547">Nucleotide-binding</keyword>
<dbReference type="InterPro" id="IPR027417">
    <property type="entry name" value="P-loop_NTPase"/>
</dbReference>
<evidence type="ECO:0000256" key="5">
    <source>
        <dbReference type="ARBA" id="ARBA00022737"/>
    </source>
</evidence>
<evidence type="ECO:0000256" key="4">
    <source>
        <dbReference type="ARBA" id="ARBA00022597"/>
    </source>
</evidence>
<evidence type="ECO:0000256" key="1">
    <source>
        <dbReference type="ARBA" id="ARBA00022448"/>
    </source>
</evidence>
<keyword evidence="1" id="KW-0813">Transport</keyword>
<evidence type="ECO:0000259" key="10">
    <source>
        <dbReference type="PROSITE" id="PS50893"/>
    </source>
</evidence>
<evidence type="ECO:0000313" key="12">
    <source>
        <dbReference type="Proteomes" id="UP001549106"/>
    </source>
</evidence>
<evidence type="ECO:0000313" key="11">
    <source>
        <dbReference type="EMBL" id="MET3749023.1"/>
    </source>
</evidence>